<dbReference type="EMBL" id="FNVA01000003">
    <property type="protein sequence ID" value="SEG17605.1"/>
    <property type="molecule type" value="Genomic_DNA"/>
</dbReference>
<keyword evidence="1" id="KW-1133">Transmembrane helix</keyword>
<keyword evidence="1" id="KW-0472">Membrane</keyword>
<dbReference type="InterPro" id="IPR012495">
    <property type="entry name" value="TadE-like_dom"/>
</dbReference>
<organism evidence="3 4">
    <name type="scientific">Bryocella elongata</name>
    <dbReference type="NCBI Taxonomy" id="863522"/>
    <lineage>
        <taxon>Bacteria</taxon>
        <taxon>Pseudomonadati</taxon>
        <taxon>Acidobacteriota</taxon>
        <taxon>Terriglobia</taxon>
        <taxon>Terriglobales</taxon>
        <taxon>Acidobacteriaceae</taxon>
        <taxon>Bryocella</taxon>
    </lineage>
</organism>
<reference evidence="3 4" key="1">
    <citation type="submission" date="2016-10" db="EMBL/GenBank/DDBJ databases">
        <authorList>
            <person name="de Groot N.N."/>
        </authorList>
    </citation>
    <scope>NUCLEOTIDE SEQUENCE [LARGE SCALE GENOMIC DNA]</scope>
    <source>
        <strain evidence="3 4">DSM 22489</strain>
    </source>
</reference>
<keyword evidence="4" id="KW-1185">Reference proteome</keyword>
<name>A0A1H5Y1F8_9BACT</name>
<feature type="domain" description="TadE-like" evidence="2">
    <location>
        <begin position="18"/>
        <end position="60"/>
    </location>
</feature>
<evidence type="ECO:0000259" key="2">
    <source>
        <dbReference type="Pfam" id="PF07811"/>
    </source>
</evidence>
<dbReference type="Pfam" id="PF07811">
    <property type="entry name" value="TadE"/>
    <property type="match status" value="1"/>
</dbReference>
<dbReference type="AlphaFoldDB" id="A0A1H5Y1F8"/>
<keyword evidence="1" id="KW-0812">Transmembrane</keyword>
<gene>
    <name evidence="3" type="ORF">SAMN05421819_2066</name>
</gene>
<evidence type="ECO:0000256" key="1">
    <source>
        <dbReference type="SAM" id="Phobius"/>
    </source>
</evidence>
<proteinExistence type="predicted"/>
<dbReference type="Proteomes" id="UP000236728">
    <property type="component" value="Unassembled WGS sequence"/>
</dbReference>
<evidence type="ECO:0000313" key="4">
    <source>
        <dbReference type="Proteomes" id="UP000236728"/>
    </source>
</evidence>
<dbReference type="RefSeq" id="WP_160115093.1">
    <property type="nucleotide sequence ID" value="NZ_FNVA01000003.1"/>
</dbReference>
<feature type="transmembrane region" description="Helical" evidence="1">
    <location>
        <begin position="20"/>
        <end position="40"/>
    </location>
</feature>
<sequence length="164" mass="16874">MPSSSTQPDSTRSHSERGAAAIELALVMCLFCPIVLFGTADLASISYDSIEVASAAHAGALYGAQSTTFASNTSAIQSAAQAEAADFGTNLTVTPTIFYACSSAINGTQYTSQATATSNCTGSGNHVLEFVQVNTSVTVNAPFHLPAIATSYTLHGQAILEVEE</sequence>
<protein>
    <submittedName>
        <fullName evidence="3">TadE-like protein</fullName>
    </submittedName>
</protein>
<accession>A0A1H5Y1F8</accession>
<evidence type="ECO:0000313" key="3">
    <source>
        <dbReference type="EMBL" id="SEG17605.1"/>
    </source>
</evidence>